<dbReference type="HOGENOM" id="CLU_2575547_0_0_1"/>
<evidence type="ECO:0000256" key="2">
    <source>
        <dbReference type="ARBA" id="ARBA00023002"/>
    </source>
</evidence>
<sequence length="81" mass="8543">MATLKYAKDQPAGFTNRIERVALVGAGGNVGSHMAEELVKTGKHTMSAITCIGSKSILVDGVHSVPVDYENEDSLVEALRG</sequence>
<gene>
    <name evidence="3" type="ORF">VHEMI09392</name>
</gene>
<dbReference type="STRING" id="1531966.A0A0A1TPY7"/>
<dbReference type="InterPro" id="IPR051609">
    <property type="entry name" value="NmrA/Isoflavone_reductase-like"/>
</dbReference>
<evidence type="ECO:0000256" key="1">
    <source>
        <dbReference type="ARBA" id="ARBA00022857"/>
    </source>
</evidence>
<keyword evidence="2" id="KW-0560">Oxidoreductase</keyword>
<name>A0A0A1TPY7_9HYPO</name>
<dbReference type="PANTHER" id="PTHR47706:SF7">
    <property type="entry name" value="CIPA-LIKE, PUTATIVE (AFU_ORTHOLOGUE AFUA_1G01630)-RELATED"/>
    <property type="match status" value="1"/>
</dbReference>
<dbReference type="OrthoDB" id="9984533at2759"/>
<evidence type="ECO:0000313" key="4">
    <source>
        <dbReference type="Proteomes" id="UP000039046"/>
    </source>
</evidence>
<dbReference type="PANTHER" id="PTHR47706">
    <property type="entry name" value="NMRA-LIKE FAMILY PROTEIN"/>
    <property type="match status" value="1"/>
</dbReference>
<dbReference type="Gene3D" id="3.40.50.720">
    <property type="entry name" value="NAD(P)-binding Rossmann-like Domain"/>
    <property type="match status" value="1"/>
</dbReference>
<dbReference type="EMBL" id="CDHN01000006">
    <property type="protein sequence ID" value="CEJ93825.1"/>
    <property type="molecule type" value="Genomic_DNA"/>
</dbReference>
<evidence type="ECO:0008006" key="5">
    <source>
        <dbReference type="Google" id="ProtNLM"/>
    </source>
</evidence>
<keyword evidence="4" id="KW-1185">Reference proteome</keyword>
<protein>
    <recommendedName>
        <fullName evidence="5">NAD(P)-binding domain-containing protein</fullName>
    </recommendedName>
</protein>
<keyword evidence="1" id="KW-0521">NADP</keyword>
<dbReference type="GO" id="GO:0016491">
    <property type="term" value="F:oxidoreductase activity"/>
    <property type="evidence" value="ECO:0007669"/>
    <property type="project" value="UniProtKB-KW"/>
</dbReference>
<organism evidence="3 4">
    <name type="scientific">[Torrubiella] hemipterigena</name>
    <dbReference type="NCBI Taxonomy" id="1531966"/>
    <lineage>
        <taxon>Eukaryota</taxon>
        <taxon>Fungi</taxon>
        <taxon>Dikarya</taxon>
        <taxon>Ascomycota</taxon>
        <taxon>Pezizomycotina</taxon>
        <taxon>Sordariomycetes</taxon>
        <taxon>Hypocreomycetidae</taxon>
        <taxon>Hypocreales</taxon>
        <taxon>Clavicipitaceae</taxon>
        <taxon>Clavicipitaceae incertae sedis</taxon>
        <taxon>'Torrubiella' clade</taxon>
    </lineage>
</organism>
<evidence type="ECO:0000313" key="3">
    <source>
        <dbReference type="EMBL" id="CEJ93825.1"/>
    </source>
</evidence>
<reference evidence="3 4" key="1">
    <citation type="journal article" date="2015" name="Genome Announc.">
        <title>Draft Genome Sequence and Gene Annotation of the Entomopathogenic Fungus Verticillium hemipterigenum.</title>
        <authorList>
            <person name="Horn F."/>
            <person name="Habel A."/>
            <person name="Scharf D.H."/>
            <person name="Dworschak J."/>
            <person name="Brakhage A.A."/>
            <person name="Guthke R."/>
            <person name="Hertweck C."/>
            <person name="Linde J."/>
        </authorList>
    </citation>
    <scope>NUCLEOTIDE SEQUENCE [LARGE SCALE GENOMIC DNA]</scope>
</reference>
<dbReference type="Proteomes" id="UP000039046">
    <property type="component" value="Unassembled WGS sequence"/>
</dbReference>
<dbReference type="AlphaFoldDB" id="A0A0A1TPY7"/>
<proteinExistence type="predicted"/>
<dbReference type="InterPro" id="IPR036291">
    <property type="entry name" value="NAD(P)-bd_dom_sf"/>
</dbReference>
<dbReference type="SUPFAM" id="SSF51735">
    <property type="entry name" value="NAD(P)-binding Rossmann-fold domains"/>
    <property type="match status" value="1"/>
</dbReference>
<accession>A0A0A1TPY7</accession>